<sequence length="192" mass="21687">MNANPFTLGHRWLVEQAASQCDWLHLFVVKEDASCFSYHDRFKLIEQGITGIDKVTLHPGSAYLISRATFPGYFLKEQGVVDDCHSQIDLQLFRERLAPALQITHRFVGTEPLCPLTRNYNQRMKSLLEAPGDTPPIEVVELARIEKNGGPVSASRVRELYRQRNWQAVAALVPPGTLSFLMQLAESEHQTA</sequence>
<evidence type="ECO:0000256" key="1">
    <source>
        <dbReference type="ARBA" id="ARBA00022598"/>
    </source>
</evidence>
<dbReference type="EC" id="6.2.1.22" evidence="6"/>
<dbReference type="SUPFAM" id="SSF52374">
    <property type="entry name" value="Nucleotidylyl transferase"/>
    <property type="match status" value="1"/>
</dbReference>
<dbReference type="InterPro" id="IPR004821">
    <property type="entry name" value="Cyt_trans-like"/>
</dbReference>
<evidence type="ECO:0000256" key="6">
    <source>
        <dbReference type="ARBA" id="ARBA00066591"/>
    </source>
</evidence>
<evidence type="ECO:0000313" key="12">
    <source>
        <dbReference type="Proteomes" id="UP000255192"/>
    </source>
</evidence>
<comment type="catalytic activity">
    <reaction evidence="4">
        <text>holo-[citrate lyase ACP] + acetate + ATP = acetyl-[citrate lyase ACP] + AMP + diphosphate</text>
        <dbReference type="Rhea" id="RHEA:23788"/>
        <dbReference type="Rhea" id="RHEA-COMP:10158"/>
        <dbReference type="Rhea" id="RHEA-COMP:13710"/>
        <dbReference type="ChEBI" id="CHEBI:30089"/>
        <dbReference type="ChEBI" id="CHEBI:30616"/>
        <dbReference type="ChEBI" id="CHEBI:33019"/>
        <dbReference type="ChEBI" id="CHEBI:82683"/>
        <dbReference type="ChEBI" id="CHEBI:137976"/>
        <dbReference type="ChEBI" id="CHEBI:456215"/>
        <dbReference type="EC" id="6.2.1.22"/>
    </reaction>
</comment>
<dbReference type="GO" id="GO:0005524">
    <property type="term" value="F:ATP binding"/>
    <property type="evidence" value="ECO:0007669"/>
    <property type="project" value="UniProtKB-KW"/>
</dbReference>
<keyword evidence="2" id="KW-0547">Nucleotide-binding</keyword>
<dbReference type="Pfam" id="PF08218">
    <property type="entry name" value="Citrate_ly_lig"/>
    <property type="match status" value="1"/>
</dbReference>
<evidence type="ECO:0000256" key="8">
    <source>
        <dbReference type="ARBA" id="ARBA00077636"/>
    </source>
</evidence>
<dbReference type="AlphaFoldDB" id="A0A377ZL33"/>
<dbReference type="SMART" id="SM00764">
    <property type="entry name" value="Citrate_ly_lig"/>
    <property type="match status" value="1"/>
</dbReference>
<proteinExistence type="predicted"/>
<dbReference type="InterPro" id="IPR013166">
    <property type="entry name" value="Citrate_lyase_ligase_C"/>
</dbReference>
<organism evidence="11 12">
    <name type="scientific">Klebsiella pneumoniae</name>
    <dbReference type="NCBI Taxonomy" id="573"/>
    <lineage>
        <taxon>Bacteria</taxon>
        <taxon>Pseudomonadati</taxon>
        <taxon>Pseudomonadota</taxon>
        <taxon>Gammaproteobacteria</taxon>
        <taxon>Enterobacterales</taxon>
        <taxon>Enterobacteriaceae</taxon>
        <taxon>Klebsiella/Raoultella group</taxon>
        <taxon>Klebsiella</taxon>
        <taxon>Klebsiella pneumoniae complex</taxon>
    </lineage>
</organism>
<reference evidence="11 12" key="1">
    <citation type="submission" date="2018-06" db="EMBL/GenBank/DDBJ databases">
        <authorList>
            <consortium name="Pathogen Informatics"/>
            <person name="Doyle S."/>
        </authorList>
    </citation>
    <scope>NUCLEOTIDE SEQUENCE [LARGE SCALE GENOMIC DNA]</scope>
    <source>
        <strain evidence="11 12">NCTC204</strain>
    </source>
</reference>
<dbReference type="Proteomes" id="UP000255192">
    <property type="component" value="Unassembled WGS sequence"/>
</dbReference>
<name>A0A377ZL33_KLEPN</name>
<comment type="function">
    <text evidence="5">Acetylation of prosthetic group (2-(5''-phosphoribosyl)-3'-dephosphocoenzyme-A) of the gamma subunit of citrate lyase.</text>
</comment>
<evidence type="ECO:0000256" key="2">
    <source>
        <dbReference type="ARBA" id="ARBA00022741"/>
    </source>
</evidence>
<accession>A0A377ZL33</accession>
<dbReference type="EMBL" id="UGMD01000002">
    <property type="protein sequence ID" value="STU75613.1"/>
    <property type="molecule type" value="Genomic_DNA"/>
</dbReference>
<dbReference type="GO" id="GO:0016829">
    <property type="term" value="F:lyase activity"/>
    <property type="evidence" value="ECO:0007669"/>
    <property type="project" value="UniProtKB-KW"/>
</dbReference>
<evidence type="ECO:0000256" key="9">
    <source>
        <dbReference type="ARBA" id="ARBA00082228"/>
    </source>
</evidence>
<dbReference type="GO" id="GO:0008771">
    <property type="term" value="F:[citrate (pro-3S)-lyase] ligase activity"/>
    <property type="evidence" value="ECO:0007669"/>
    <property type="project" value="UniProtKB-EC"/>
</dbReference>
<keyword evidence="1 11" id="KW-0436">Ligase</keyword>
<protein>
    <recommendedName>
        <fullName evidence="7">[Citrate [pro-3S]-lyase] ligase</fullName>
        <ecNumber evidence="6">6.2.1.22</ecNumber>
    </recommendedName>
    <alternativeName>
        <fullName evidence="9">Acetate:SH-citrate lyase ligase</fullName>
    </alternativeName>
    <alternativeName>
        <fullName evidence="8">Citrate lyase synthetase</fullName>
    </alternativeName>
</protein>
<dbReference type="NCBIfam" id="TIGR00125">
    <property type="entry name" value="cyt_tran_rel"/>
    <property type="match status" value="1"/>
</dbReference>
<feature type="domain" description="Citrate lyase ligase C-terminal" evidence="10">
    <location>
        <begin position="1"/>
        <end position="181"/>
    </location>
</feature>
<keyword evidence="11" id="KW-0456">Lyase</keyword>
<dbReference type="FunFam" id="3.40.50.620:FF:000071">
    <property type="entry name" value="[Citrate [pro-3S]-lyase] ligase"/>
    <property type="match status" value="1"/>
</dbReference>
<evidence type="ECO:0000256" key="3">
    <source>
        <dbReference type="ARBA" id="ARBA00022840"/>
    </source>
</evidence>
<dbReference type="NCBIfam" id="TIGR00124">
    <property type="entry name" value="cit_ly_ligase"/>
    <property type="match status" value="1"/>
</dbReference>
<dbReference type="PANTHER" id="PTHR40599:SF1">
    <property type="entry name" value="[CITRATE [PRO-3S]-LYASE] LIGASE"/>
    <property type="match status" value="1"/>
</dbReference>
<evidence type="ECO:0000313" key="11">
    <source>
        <dbReference type="EMBL" id="STU75613.1"/>
    </source>
</evidence>
<dbReference type="InterPro" id="IPR005216">
    <property type="entry name" value="Citrate_lyase_ligase"/>
</dbReference>
<dbReference type="Gene3D" id="3.40.50.620">
    <property type="entry name" value="HUPs"/>
    <property type="match status" value="1"/>
</dbReference>
<evidence type="ECO:0000256" key="7">
    <source>
        <dbReference type="ARBA" id="ARBA00068968"/>
    </source>
</evidence>
<evidence type="ECO:0000256" key="5">
    <source>
        <dbReference type="ARBA" id="ARBA00058086"/>
    </source>
</evidence>
<dbReference type="InterPro" id="IPR014729">
    <property type="entry name" value="Rossmann-like_a/b/a_fold"/>
</dbReference>
<dbReference type="PANTHER" id="PTHR40599">
    <property type="entry name" value="[CITRATE [PRO-3S]-LYASE] LIGASE"/>
    <property type="match status" value="1"/>
</dbReference>
<keyword evidence="3" id="KW-0067">ATP-binding</keyword>
<evidence type="ECO:0000259" key="10">
    <source>
        <dbReference type="SMART" id="SM00764"/>
    </source>
</evidence>
<gene>
    <name evidence="11" type="primary">citC_1</name>
    <name evidence="11" type="ORF">NCTC204_00873</name>
</gene>
<evidence type="ECO:0000256" key="4">
    <source>
        <dbReference type="ARBA" id="ARBA00051405"/>
    </source>
</evidence>